<keyword evidence="2" id="KW-1185">Reference proteome</keyword>
<sequence>MTETLKTLLAVAQLPASEAEIAAYLKSFETQRAAVEALYDVAAARYVDPALRFRAGARITPWASESPGTR</sequence>
<accession>A0A6N7Z9D6</accession>
<gene>
    <name evidence="1" type="ORF">GKO32_30815</name>
</gene>
<comment type="caution">
    <text evidence="1">The sequence shown here is derived from an EMBL/GenBank/DDBJ whole genome shotgun (WGS) entry which is preliminary data.</text>
</comment>
<dbReference type="OrthoDB" id="4559676at2"/>
<dbReference type="Proteomes" id="UP000440096">
    <property type="component" value="Unassembled WGS sequence"/>
</dbReference>
<proteinExistence type="predicted"/>
<evidence type="ECO:0000313" key="1">
    <source>
        <dbReference type="EMBL" id="MTD58341.1"/>
    </source>
</evidence>
<dbReference type="RefSeq" id="WP_154760433.1">
    <property type="nucleotide sequence ID" value="NZ_WMBA01000066.1"/>
</dbReference>
<organism evidence="1 2">
    <name type="scientific">Amycolatopsis pithecellobii</name>
    <dbReference type="NCBI Taxonomy" id="664692"/>
    <lineage>
        <taxon>Bacteria</taxon>
        <taxon>Bacillati</taxon>
        <taxon>Actinomycetota</taxon>
        <taxon>Actinomycetes</taxon>
        <taxon>Pseudonocardiales</taxon>
        <taxon>Pseudonocardiaceae</taxon>
        <taxon>Amycolatopsis</taxon>
    </lineage>
</organism>
<dbReference type="AlphaFoldDB" id="A0A6N7Z9D6"/>
<dbReference type="EMBL" id="WMBA01000066">
    <property type="protein sequence ID" value="MTD58341.1"/>
    <property type="molecule type" value="Genomic_DNA"/>
</dbReference>
<protein>
    <submittedName>
        <fullName evidence="1">Uncharacterized protein</fullName>
    </submittedName>
</protein>
<reference evidence="1 2" key="1">
    <citation type="submission" date="2019-11" db="EMBL/GenBank/DDBJ databases">
        <title>Draft genome of Amycolatopsis RM579.</title>
        <authorList>
            <person name="Duangmal K."/>
            <person name="Mingma R."/>
        </authorList>
    </citation>
    <scope>NUCLEOTIDE SEQUENCE [LARGE SCALE GENOMIC DNA]</scope>
    <source>
        <strain evidence="1 2">RM579</strain>
    </source>
</reference>
<name>A0A6N7Z9D6_9PSEU</name>
<evidence type="ECO:0000313" key="2">
    <source>
        <dbReference type="Proteomes" id="UP000440096"/>
    </source>
</evidence>